<dbReference type="InterPro" id="IPR036860">
    <property type="entry name" value="SH2_dom_sf"/>
</dbReference>
<dbReference type="Pfam" id="PF00017">
    <property type="entry name" value="SH2"/>
    <property type="match status" value="1"/>
</dbReference>
<evidence type="ECO:0000256" key="4">
    <source>
        <dbReference type="ARBA" id="ARBA00023130"/>
    </source>
</evidence>
<reference evidence="7" key="1">
    <citation type="submission" date="2023-07" db="EMBL/GenBank/DDBJ databases">
        <authorList>
            <person name="Stuckert A."/>
        </authorList>
    </citation>
    <scope>NUCLEOTIDE SEQUENCE</scope>
</reference>
<dbReference type="InterPro" id="IPR000980">
    <property type="entry name" value="SH2"/>
</dbReference>
<name>A0ABN9LNH9_9NEOB</name>
<evidence type="ECO:0000256" key="2">
    <source>
        <dbReference type="ARBA" id="ARBA00022859"/>
    </source>
</evidence>
<evidence type="ECO:0000313" key="7">
    <source>
        <dbReference type="EMBL" id="CAJ0944477.1"/>
    </source>
</evidence>
<keyword evidence="3 5" id="KW-0727">SH2 domain</keyword>
<feature type="domain" description="SH2" evidence="6">
    <location>
        <begin position="28"/>
        <end position="124"/>
    </location>
</feature>
<evidence type="ECO:0000256" key="1">
    <source>
        <dbReference type="ARBA" id="ARBA00022588"/>
    </source>
</evidence>
<protein>
    <recommendedName>
        <fullName evidence="6">SH2 domain-containing protein</fullName>
    </recommendedName>
</protein>
<dbReference type="SMART" id="SM00252">
    <property type="entry name" value="SH2"/>
    <property type="match status" value="1"/>
</dbReference>
<dbReference type="PROSITE" id="PS50001">
    <property type="entry name" value="SH2"/>
    <property type="match status" value="1"/>
</dbReference>
<keyword evidence="8" id="KW-1185">Reference proteome</keyword>
<organism evidence="7 8">
    <name type="scientific">Ranitomeya imitator</name>
    <name type="common">mimic poison frog</name>
    <dbReference type="NCBI Taxonomy" id="111125"/>
    <lineage>
        <taxon>Eukaryota</taxon>
        <taxon>Metazoa</taxon>
        <taxon>Chordata</taxon>
        <taxon>Craniata</taxon>
        <taxon>Vertebrata</taxon>
        <taxon>Euteleostomi</taxon>
        <taxon>Amphibia</taxon>
        <taxon>Batrachia</taxon>
        <taxon>Anura</taxon>
        <taxon>Neobatrachia</taxon>
        <taxon>Hyloidea</taxon>
        <taxon>Dendrobatidae</taxon>
        <taxon>Dendrobatinae</taxon>
        <taxon>Ranitomeya</taxon>
    </lineage>
</organism>
<keyword evidence="2" id="KW-0391">Immunity</keyword>
<evidence type="ECO:0000256" key="5">
    <source>
        <dbReference type="PROSITE-ProRule" id="PRU00191"/>
    </source>
</evidence>
<evidence type="ECO:0000256" key="3">
    <source>
        <dbReference type="ARBA" id="ARBA00022999"/>
    </source>
</evidence>
<keyword evidence="4" id="KW-1064">Adaptive immunity</keyword>
<dbReference type="EMBL" id="CAUEEQ010022505">
    <property type="protein sequence ID" value="CAJ0944477.1"/>
    <property type="molecule type" value="Genomic_DNA"/>
</dbReference>
<evidence type="ECO:0000313" key="8">
    <source>
        <dbReference type="Proteomes" id="UP001176940"/>
    </source>
</evidence>
<dbReference type="PRINTS" id="PR00401">
    <property type="entry name" value="SH2DOMAIN"/>
</dbReference>
<dbReference type="SUPFAM" id="SSF55550">
    <property type="entry name" value="SH2 domain"/>
    <property type="match status" value="1"/>
</dbReference>
<comment type="caution">
    <text evidence="7">The sequence shown here is derived from an EMBL/GenBank/DDBJ whole genome shotgun (WGS) entry which is preliminary data.</text>
</comment>
<sequence length="163" mass="18934">MDRTSRSTIHDHRREPDNRIHNRMDLPCYHGNISLKTCENLLLRKGKKGCYLLRDSISVPGALCLCILYGRLIYTYRILQNINGLYMIQAGNGVKEKLFPNLKELIYYYEKSNQGLVHNLTYPVDKESCEQMPLSPRGSLKHSVLEETYDGNEKLAFPPYFFT</sequence>
<dbReference type="PANTHER" id="PTHR46051">
    <property type="entry name" value="SH2 DOMAIN-CONTAINING PROTEIN"/>
    <property type="match status" value="1"/>
</dbReference>
<accession>A0ABN9LNH9</accession>
<dbReference type="PANTHER" id="PTHR46051:SF1">
    <property type="entry name" value="INOSITOL POLYPHOSPHATE-RELATED PHOSPHATASE DOMAIN-CONTAINING PROTEIN"/>
    <property type="match status" value="1"/>
</dbReference>
<dbReference type="Gene3D" id="3.30.505.10">
    <property type="entry name" value="SH2 domain"/>
    <property type="match status" value="1"/>
</dbReference>
<dbReference type="Proteomes" id="UP001176940">
    <property type="component" value="Unassembled WGS sequence"/>
</dbReference>
<proteinExistence type="predicted"/>
<evidence type="ECO:0000259" key="6">
    <source>
        <dbReference type="PROSITE" id="PS50001"/>
    </source>
</evidence>
<gene>
    <name evidence="7" type="ORF">RIMI_LOCUS10430627</name>
</gene>
<keyword evidence="1" id="KW-0399">Innate immunity</keyword>